<gene>
    <name evidence="2" type="ORF">SAMN04488047_112132</name>
</gene>
<name>A0A1I5T3Z0_9RHOB</name>
<dbReference type="Pfam" id="PF12697">
    <property type="entry name" value="Abhydrolase_6"/>
    <property type="match status" value="1"/>
</dbReference>
<evidence type="ECO:0000313" key="2">
    <source>
        <dbReference type="EMBL" id="SFP77561.1"/>
    </source>
</evidence>
<reference evidence="2 3" key="1">
    <citation type="submission" date="2016-10" db="EMBL/GenBank/DDBJ databases">
        <authorList>
            <person name="de Groot N.N."/>
        </authorList>
    </citation>
    <scope>NUCLEOTIDE SEQUENCE [LARGE SCALE GENOMIC DNA]</scope>
    <source>
        <strain evidence="2 3">DSM 19547</strain>
    </source>
</reference>
<dbReference type="PRINTS" id="PR00111">
    <property type="entry name" value="ABHYDROLASE"/>
</dbReference>
<dbReference type="Gene3D" id="3.40.50.1820">
    <property type="entry name" value="alpha/beta hydrolase"/>
    <property type="match status" value="1"/>
</dbReference>
<dbReference type="Proteomes" id="UP000199356">
    <property type="component" value="Unassembled WGS sequence"/>
</dbReference>
<protein>
    <submittedName>
        <fullName evidence="2">Pimeloyl-ACP methyl ester carboxylesterase</fullName>
    </submittedName>
</protein>
<dbReference type="EMBL" id="FOXA01000012">
    <property type="protein sequence ID" value="SFP77561.1"/>
    <property type="molecule type" value="Genomic_DNA"/>
</dbReference>
<dbReference type="STRING" id="441119.SAMN04488047_112132"/>
<dbReference type="OrthoDB" id="9804723at2"/>
<evidence type="ECO:0000313" key="3">
    <source>
        <dbReference type="Proteomes" id="UP000199356"/>
    </source>
</evidence>
<accession>A0A1I5T3Z0</accession>
<dbReference type="PANTHER" id="PTHR43798:SF33">
    <property type="entry name" value="HYDROLASE, PUTATIVE (AFU_ORTHOLOGUE AFUA_2G14860)-RELATED"/>
    <property type="match status" value="1"/>
</dbReference>
<feature type="domain" description="AB hydrolase-1" evidence="1">
    <location>
        <begin position="15"/>
        <end position="240"/>
    </location>
</feature>
<dbReference type="InterPro" id="IPR050266">
    <property type="entry name" value="AB_hydrolase_sf"/>
</dbReference>
<dbReference type="InterPro" id="IPR000073">
    <property type="entry name" value="AB_hydrolase_1"/>
</dbReference>
<dbReference type="SUPFAM" id="SSF53474">
    <property type="entry name" value="alpha/beta-Hydrolases"/>
    <property type="match status" value="1"/>
</dbReference>
<dbReference type="PANTHER" id="PTHR43798">
    <property type="entry name" value="MONOACYLGLYCEROL LIPASE"/>
    <property type="match status" value="1"/>
</dbReference>
<evidence type="ECO:0000259" key="1">
    <source>
        <dbReference type="Pfam" id="PF12697"/>
    </source>
</evidence>
<dbReference type="GO" id="GO:0016020">
    <property type="term" value="C:membrane"/>
    <property type="evidence" value="ECO:0007669"/>
    <property type="project" value="TreeGrafter"/>
</dbReference>
<dbReference type="InterPro" id="IPR029058">
    <property type="entry name" value="AB_hydrolase_fold"/>
</dbReference>
<dbReference type="AlphaFoldDB" id="A0A1I5T3Z0"/>
<sequence>MDLHFEEHGQGGPTLVLLHGLSVNGASFAPLLAHLDWPGRVIVPDLRGHGRSPHATNYSYGGHAADVADLLSPGEEVHVVGHSMGGAVGLVLGSGLFGVDVKRVTGFGIKLTWTAEEEAKARAMAQAEVRGFDDRTAAEERFLKVTGLAGRGDEVPACVAAGVHEENGRYRLSADMAASLVVGPPVAQLFEVCRAPVHLARGEADRMVTLEEMRAFDPDAENLEGAGHNAHVDRPDALARLIEKIHLGH</sequence>
<dbReference type="RefSeq" id="WP_093423522.1">
    <property type="nucleotide sequence ID" value="NZ_FOXA01000012.1"/>
</dbReference>
<keyword evidence="3" id="KW-1185">Reference proteome</keyword>
<organism evidence="2 3">
    <name type="scientific">Tranquillimonas alkanivorans</name>
    <dbReference type="NCBI Taxonomy" id="441119"/>
    <lineage>
        <taxon>Bacteria</taxon>
        <taxon>Pseudomonadati</taxon>
        <taxon>Pseudomonadota</taxon>
        <taxon>Alphaproteobacteria</taxon>
        <taxon>Rhodobacterales</taxon>
        <taxon>Roseobacteraceae</taxon>
        <taxon>Tranquillimonas</taxon>
    </lineage>
</organism>
<proteinExistence type="predicted"/>